<organism evidence="1 2">
    <name type="scientific">Trifolium medium</name>
    <dbReference type="NCBI Taxonomy" id="97028"/>
    <lineage>
        <taxon>Eukaryota</taxon>
        <taxon>Viridiplantae</taxon>
        <taxon>Streptophyta</taxon>
        <taxon>Embryophyta</taxon>
        <taxon>Tracheophyta</taxon>
        <taxon>Spermatophyta</taxon>
        <taxon>Magnoliopsida</taxon>
        <taxon>eudicotyledons</taxon>
        <taxon>Gunneridae</taxon>
        <taxon>Pentapetalae</taxon>
        <taxon>rosids</taxon>
        <taxon>fabids</taxon>
        <taxon>Fabales</taxon>
        <taxon>Fabaceae</taxon>
        <taxon>Papilionoideae</taxon>
        <taxon>50 kb inversion clade</taxon>
        <taxon>NPAAA clade</taxon>
        <taxon>Hologalegina</taxon>
        <taxon>IRL clade</taxon>
        <taxon>Trifolieae</taxon>
        <taxon>Trifolium</taxon>
    </lineage>
</organism>
<evidence type="ECO:0000313" key="1">
    <source>
        <dbReference type="EMBL" id="MCI81973.1"/>
    </source>
</evidence>
<dbReference type="EMBL" id="LXQA011031950">
    <property type="protein sequence ID" value="MCI81973.1"/>
    <property type="molecule type" value="Genomic_DNA"/>
</dbReference>
<dbReference type="Proteomes" id="UP000265520">
    <property type="component" value="Unassembled WGS sequence"/>
</dbReference>
<reference evidence="1 2" key="1">
    <citation type="journal article" date="2018" name="Front. Plant Sci.">
        <title>Red Clover (Trifolium pratense) and Zigzag Clover (T. medium) - A Picture of Genomic Similarities and Differences.</title>
        <authorList>
            <person name="Dluhosova J."/>
            <person name="Istvanek J."/>
            <person name="Nedelnik J."/>
            <person name="Repkova J."/>
        </authorList>
    </citation>
    <scope>NUCLEOTIDE SEQUENCE [LARGE SCALE GENOMIC DNA]</scope>
    <source>
        <strain evidence="2">cv. 10/8</strain>
        <tissue evidence="1">Leaf</tissue>
    </source>
</reference>
<dbReference type="AlphaFoldDB" id="A0A392V3G0"/>
<feature type="non-terminal residue" evidence="1">
    <location>
        <position position="1"/>
    </location>
</feature>
<comment type="caution">
    <text evidence="1">The sequence shown here is derived from an EMBL/GenBank/DDBJ whole genome shotgun (WGS) entry which is preliminary data.</text>
</comment>
<protein>
    <submittedName>
        <fullName evidence="1">Uncharacterized protein</fullName>
    </submittedName>
</protein>
<keyword evidence="2" id="KW-1185">Reference proteome</keyword>
<accession>A0A392V3G0</accession>
<proteinExistence type="predicted"/>
<sequence length="23" mass="2700">PIRYASDIHMQLVRTGHVELKHV</sequence>
<evidence type="ECO:0000313" key="2">
    <source>
        <dbReference type="Proteomes" id="UP000265520"/>
    </source>
</evidence>
<name>A0A392V3G0_9FABA</name>